<dbReference type="Gene3D" id="1.10.10.10">
    <property type="entry name" value="Winged helix-like DNA-binding domain superfamily/Winged helix DNA-binding domain"/>
    <property type="match status" value="1"/>
</dbReference>
<dbReference type="Pfam" id="PF12840">
    <property type="entry name" value="HTH_20"/>
    <property type="match status" value="1"/>
</dbReference>
<dbReference type="RefSeq" id="WP_189081591.1">
    <property type="nucleotide sequence ID" value="NZ_BMMX01000029.1"/>
</dbReference>
<dbReference type="EMBL" id="BMMX01000029">
    <property type="protein sequence ID" value="GGL08188.1"/>
    <property type="molecule type" value="Genomic_DNA"/>
</dbReference>
<organism evidence="2 3">
    <name type="scientific">Mangrovihabitans endophyticus</name>
    <dbReference type="NCBI Taxonomy" id="1751298"/>
    <lineage>
        <taxon>Bacteria</taxon>
        <taxon>Bacillati</taxon>
        <taxon>Actinomycetota</taxon>
        <taxon>Actinomycetes</taxon>
        <taxon>Micromonosporales</taxon>
        <taxon>Micromonosporaceae</taxon>
        <taxon>Mangrovihabitans</taxon>
    </lineage>
</organism>
<evidence type="ECO:0000313" key="3">
    <source>
        <dbReference type="Proteomes" id="UP000656042"/>
    </source>
</evidence>
<dbReference type="InterPro" id="IPR011991">
    <property type="entry name" value="ArsR-like_HTH"/>
</dbReference>
<dbReference type="SUPFAM" id="SSF46785">
    <property type="entry name" value="Winged helix' DNA-binding domain"/>
    <property type="match status" value="1"/>
</dbReference>
<dbReference type="Proteomes" id="UP000656042">
    <property type="component" value="Unassembled WGS sequence"/>
</dbReference>
<dbReference type="InterPro" id="IPR001845">
    <property type="entry name" value="HTH_ArsR_DNA-bd_dom"/>
</dbReference>
<gene>
    <name evidence="2" type="ORF">GCM10012284_48330</name>
</gene>
<comment type="caution">
    <text evidence="2">The sequence shown here is derived from an EMBL/GenBank/DDBJ whole genome shotgun (WGS) entry which is preliminary data.</text>
</comment>
<feature type="domain" description="HTH arsR-type" evidence="1">
    <location>
        <begin position="16"/>
        <end position="106"/>
    </location>
</feature>
<evidence type="ECO:0000313" key="2">
    <source>
        <dbReference type="EMBL" id="GGL08188.1"/>
    </source>
</evidence>
<dbReference type="AlphaFoldDB" id="A0A8J3C4B3"/>
<evidence type="ECO:0000259" key="1">
    <source>
        <dbReference type="SMART" id="SM00418"/>
    </source>
</evidence>
<proteinExistence type="predicted"/>
<accession>A0A8J3C4B3</accession>
<protein>
    <submittedName>
        <fullName evidence="2">Transcriptional regulator</fullName>
    </submittedName>
</protein>
<reference evidence="2" key="1">
    <citation type="journal article" date="2014" name="Int. J. Syst. Evol. Microbiol.">
        <title>Complete genome sequence of Corynebacterium casei LMG S-19264T (=DSM 44701T), isolated from a smear-ripened cheese.</title>
        <authorList>
            <consortium name="US DOE Joint Genome Institute (JGI-PGF)"/>
            <person name="Walter F."/>
            <person name="Albersmeier A."/>
            <person name="Kalinowski J."/>
            <person name="Ruckert C."/>
        </authorList>
    </citation>
    <scope>NUCLEOTIDE SEQUENCE</scope>
    <source>
        <strain evidence="2">CGMCC 4.7299</strain>
    </source>
</reference>
<sequence length="193" mass="21112">MSLTNPFGDVQVTDPKAMRALAHPTRLAILSHLQRRGPATATMLSPHVGATPSVVSWHLRHLAGFGLVVDADPDEVPGDRRQRWWTAVARGFSVEAGADPDSQAAARALGDQLMATAQQQVNQWMAEVAPELPPQWQRHAVISNTQVPLTVEELTRLQGAIDELIAPYVHRAEADAPPDARAVRILRHYLPGR</sequence>
<dbReference type="InterPro" id="IPR036390">
    <property type="entry name" value="WH_DNA-bd_sf"/>
</dbReference>
<dbReference type="CDD" id="cd00090">
    <property type="entry name" value="HTH_ARSR"/>
    <property type="match status" value="1"/>
</dbReference>
<reference evidence="2" key="2">
    <citation type="submission" date="2020-09" db="EMBL/GenBank/DDBJ databases">
        <authorList>
            <person name="Sun Q."/>
            <person name="Zhou Y."/>
        </authorList>
    </citation>
    <scope>NUCLEOTIDE SEQUENCE</scope>
    <source>
        <strain evidence="2">CGMCC 4.7299</strain>
    </source>
</reference>
<dbReference type="GO" id="GO:0003700">
    <property type="term" value="F:DNA-binding transcription factor activity"/>
    <property type="evidence" value="ECO:0007669"/>
    <property type="project" value="InterPro"/>
</dbReference>
<keyword evidence="3" id="KW-1185">Reference proteome</keyword>
<dbReference type="InterPro" id="IPR036388">
    <property type="entry name" value="WH-like_DNA-bd_sf"/>
</dbReference>
<name>A0A8J3C4B3_9ACTN</name>
<dbReference type="SMART" id="SM00418">
    <property type="entry name" value="HTH_ARSR"/>
    <property type="match status" value="1"/>
</dbReference>